<dbReference type="Pfam" id="PF00004">
    <property type="entry name" value="AAA"/>
    <property type="match status" value="1"/>
</dbReference>
<feature type="domain" description="AAA+ ATPase" evidence="4">
    <location>
        <begin position="42"/>
        <end position="165"/>
    </location>
</feature>
<accession>A0A6C0FG72</accession>
<dbReference type="EMBL" id="MN738833">
    <property type="protein sequence ID" value="QHT38730.1"/>
    <property type="molecule type" value="Genomic_DNA"/>
</dbReference>
<evidence type="ECO:0000313" key="5">
    <source>
        <dbReference type="EMBL" id="QHT38730.1"/>
    </source>
</evidence>
<dbReference type="AlphaFoldDB" id="A0A6C0FG72"/>
<evidence type="ECO:0000256" key="2">
    <source>
        <dbReference type="ARBA" id="ARBA00022741"/>
    </source>
</evidence>
<dbReference type="Gene3D" id="3.40.50.300">
    <property type="entry name" value="P-loop containing nucleotide triphosphate hydrolases"/>
    <property type="match status" value="1"/>
</dbReference>
<sequence>MTNTNKFVAMPWVEKYRPTCFGDIVLNSINKEVCSNIINQEYFPNLLFYGPPGTGKTTTIINLVTSFQKKVNTEDKSLMIHLNASDDRGIDIIRNQILQFVNSKCLFKSGLKIVILDEVDYMTKNAQQALRYLITTYSSNVRFCLICNYITRIDDGLQTEFLKIRFNNLPQKDIGNFLTNIVQKENIDLSPDKIGAIQKLYGSDIRSMINFIQCNHILDNTNVNIISDDIWLELTCLIKKNSTKKTTNNKSVTNYIKELSIKYNITIRNIIKDYLTYLIKYQQIDVTSEFLDFVEKLLHNTDSPEANFLHYALVNLDRFATLL</sequence>
<dbReference type="PANTHER" id="PTHR11669">
    <property type="entry name" value="REPLICATION FACTOR C / DNA POLYMERASE III GAMMA-TAU SUBUNIT"/>
    <property type="match status" value="1"/>
</dbReference>
<name>A0A6C0FG72_9ZZZZ</name>
<dbReference type="GO" id="GO:0006281">
    <property type="term" value="P:DNA repair"/>
    <property type="evidence" value="ECO:0007669"/>
    <property type="project" value="TreeGrafter"/>
</dbReference>
<dbReference type="CDD" id="cd00009">
    <property type="entry name" value="AAA"/>
    <property type="match status" value="1"/>
</dbReference>
<dbReference type="Gene3D" id="1.10.8.60">
    <property type="match status" value="1"/>
</dbReference>
<proteinExistence type="predicted"/>
<dbReference type="GO" id="GO:0005524">
    <property type="term" value="F:ATP binding"/>
    <property type="evidence" value="ECO:0007669"/>
    <property type="project" value="UniProtKB-KW"/>
</dbReference>
<evidence type="ECO:0000256" key="3">
    <source>
        <dbReference type="ARBA" id="ARBA00022840"/>
    </source>
</evidence>
<dbReference type="InterPro" id="IPR003593">
    <property type="entry name" value="AAA+_ATPase"/>
</dbReference>
<evidence type="ECO:0000256" key="1">
    <source>
        <dbReference type="ARBA" id="ARBA00022705"/>
    </source>
</evidence>
<dbReference type="GO" id="GO:0006261">
    <property type="term" value="P:DNA-templated DNA replication"/>
    <property type="evidence" value="ECO:0007669"/>
    <property type="project" value="TreeGrafter"/>
</dbReference>
<dbReference type="SMART" id="SM00382">
    <property type="entry name" value="AAA"/>
    <property type="match status" value="1"/>
</dbReference>
<protein>
    <recommendedName>
        <fullName evidence="4">AAA+ ATPase domain-containing protein</fullName>
    </recommendedName>
</protein>
<reference evidence="5" key="1">
    <citation type="journal article" date="2020" name="Nature">
        <title>Giant virus diversity and host interactions through global metagenomics.</title>
        <authorList>
            <person name="Schulz F."/>
            <person name="Roux S."/>
            <person name="Paez-Espino D."/>
            <person name="Jungbluth S."/>
            <person name="Walsh D.A."/>
            <person name="Denef V.J."/>
            <person name="McMahon K.D."/>
            <person name="Konstantinidis K.T."/>
            <person name="Eloe-Fadrosh E.A."/>
            <person name="Kyrpides N.C."/>
            <person name="Woyke T."/>
        </authorList>
    </citation>
    <scope>NUCLEOTIDE SEQUENCE</scope>
    <source>
        <strain evidence="5">GVMAG-S-ERX556106-38</strain>
    </source>
</reference>
<dbReference type="GO" id="GO:0005663">
    <property type="term" value="C:DNA replication factor C complex"/>
    <property type="evidence" value="ECO:0007669"/>
    <property type="project" value="TreeGrafter"/>
</dbReference>
<keyword evidence="2" id="KW-0547">Nucleotide-binding</keyword>
<keyword evidence="3" id="KW-0067">ATP-binding</keyword>
<organism evidence="5">
    <name type="scientific">viral metagenome</name>
    <dbReference type="NCBI Taxonomy" id="1070528"/>
    <lineage>
        <taxon>unclassified sequences</taxon>
        <taxon>metagenomes</taxon>
        <taxon>organismal metagenomes</taxon>
    </lineage>
</organism>
<dbReference type="SUPFAM" id="SSF52540">
    <property type="entry name" value="P-loop containing nucleoside triphosphate hydrolases"/>
    <property type="match status" value="1"/>
</dbReference>
<dbReference type="InterPro" id="IPR003959">
    <property type="entry name" value="ATPase_AAA_core"/>
</dbReference>
<dbReference type="GO" id="GO:0005634">
    <property type="term" value="C:nucleus"/>
    <property type="evidence" value="ECO:0007669"/>
    <property type="project" value="TreeGrafter"/>
</dbReference>
<dbReference type="GO" id="GO:0003689">
    <property type="term" value="F:DNA clamp loader activity"/>
    <property type="evidence" value="ECO:0007669"/>
    <property type="project" value="TreeGrafter"/>
</dbReference>
<evidence type="ECO:0000259" key="4">
    <source>
        <dbReference type="SMART" id="SM00382"/>
    </source>
</evidence>
<dbReference type="GO" id="GO:0016887">
    <property type="term" value="F:ATP hydrolysis activity"/>
    <property type="evidence" value="ECO:0007669"/>
    <property type="project" value="InterPro"/>
</dbReference>
<keyword evidence="1" id="KW-0235">DNA replication</keyword>
<dbReference type="InterPro" id="IPR050238">
    <property type="entry name" value="DNA_Rep/Repair_Clamp_Loader"/>
</dbReference>
<dbReference type="PANTHER" id="PTHR11669:SF20">
    <property type="entry name" value="REPLICATION FACTOR C SUBUNIT 4"/>
    <property type="match status" value="1"/>
</dbReference>
<dbReference type="InterPro" id="IPR027417">
    <property type="entry name" value="P-loop_NTPase"/>
</dbReference>